<reference evidence="16 17" key="1">
    <citation type="submission" date="2016-08" db="EMBL/GenBank/DDBJ databases">
        <title>Genomes of anaerobic fungi encode conserved fungal cellulosomes for biomass hydrolysis.</title>
        <authorList>
            <consortium name="DOE Joint Genome Institute"/>
            <person name="Haitjema C.H."/>
            <person name="Gilmore S.P."/>
            <person name="Henske J.K."/>
            <person name="Solomon K.V."/>
            <person name="De Groot R."/>
            <person name="Kuo A."/>
            <person name="Mondo S.J."/>
            <person name="Salamov A.A."/>
            <person name="Labutti K."/>
            <person name="Zhao Z."/>
            <person name="Chiniquy J."/>
            <person name="Barry K."/>
            <person name="Brewer H.M."/>
            <person name="Purvine S.O."/>
            <person name="Wright A.T."/>
            <person name="Boxma B."/>
            <person name="Van Alen T."/>
            <person name="Hackstein J.H."/>
            <person name="Baker S.E."/>
            <person name="Grigoriev I.V."/>
            <person name="O'Malley M.A."/>
        </authorList>
    </citation>
    <scope>NUCLEOTIDE SEQUENCE [LARGE SCALE GENOMIC DNA]</scope>
    <source>
        <strain evidence="17">finn</strain>
    </source>
</reference>
<feature type="domain" description="Protein kinase" evidence="14">
    <location>
        <begin position="138"/>
        <end position="465"/>
    </location>
</feature>
<name>A0A1Y1VD45_9FUNG</name>
<evidence type="ECO:0000256" key="4">
    <source>
        <dbReference type="ARBA" id="ARBA00022553"/>
    </source>
</evidence>
<evidence type="ECO:0000256" key="13">
    <source>
        <dbReference type="SAM" id="MobiDB-lite"/>
    </source>
</evidence>
<dbReference type="Proteomes" id="UP000193719">
    <property type="component" value="Unassembled WGS sequence"/>
</dbReference>
<dbReference type="InterPro" id="IPR050839">
    <property type="entry name" value="Rho-assoc_Ser/Thr_Kinase"/>
</dbReference>
<gene>
    <name evidence="16" type="ORF">BCR36DRAFT_411742</name>
</gene>
<dbReference type="PANTHER" id="PTHR22988:SF76">
    <property type="entry name" value="CHROMOSOME UNDETERMINED SCAFFOLD_135, WHOLE GENOME SHOTGUN SEQUENCE"/>
    <property type="match status" value="1"/>
</dbReference>
<evidence type="ECO:0000256" key="3">
    <source>
        <dbReference type="ARBA" id="ARBA00022527"/>
    </source>
</evidence>
<feature type="region of interest" description="Disordered" evidence="13">
    <location>
        <begin position="1"/>
        <end position="57"/>
    </location>
</feature>
<dbReference type="CDD" id="cd05573">
    <property type="entry name" value="STKc_ROCK_NDR_like"/>
    <property type="match status" value="1"/>
</dbReference>
<keyword evidence="6 12" id="KW-0547">Nucleotide-binding</keyword>
<dbReference type="InterPro" id="IPR000961">
    <property type="entry name" value="AGC-kinase_C"/>
</dbReference>
<evidence type="ECO:0000256" key="7">
    <source>
        <dbReference type="ARBA" id="ARBA00022777"/>
    </source>
</evidence>
<dbReference type="InterPro" id="IPR011009">
    <property type="entry name" value="Kinase-like_dom_sf"/>
</dbReference>
<dbReference type="InterPro" id="IPR000719">
    <property type="entry name" value="Prot_kinase_dom"/>
</dbReference>
<keyword evidence="17" id="KW-1185">Reference proteome</keyword>
<organism evidence="16 17">
    <name type="scientific">Piromyces finnis</name>
    <dbReference type="NCBI Taxonomy" id="1754191"/>
    <lineage>
        <taxon>Eukaryota</taxon>
        <taxon>Fungi</taxon>
        <taxon>Fungi incertae sedis</taxon>
        <taxon>Chytridiomycota</taxon>
        <taxon>Chytridiomycota incertae sedis</taxon>
        <taxon>Neocallimastigomycetes</taxon>
        <taxon>Neocallimastigales</taxon>
        <taxon>Neocallimastigaceae</taxon>
        <taxon>Piromyces</taxon>
    </lineage>
</organism>
<dbReference type="GO" id="GO:0004674">
    <property type="term" value="F:protein serine/threonine kinase activity"/>
    <property type="evidence" value="ECO:0007669"/>
    <property type="project" value="UniProtKB-KW"/>
</dbReference>
<feature type="binding site" evidence="12">
    <location>
        <position position="167"/>
    </location>
    <ligand>
        <name>ATP</name>
        <dbReference type="ChEBI" id="CHEBI:30616"/>
    </ligand>
</feature>
<evidence type="ECO:0000256" key="1">
    <source>
        <dbReference type="ARBA" id="ARBA00009903"/>
    </source>
</evidence>
<dbReference type="PROSITE" id="PS50011">
    <property type="entry name" value="PROTEIN_KINASE_DOM"/>
    <property type="match status" value="1"/>
</dbReference>
<comment type="caution">
    <text evidence="16">The sequence shown here is derived from an EMBL/GenBank/DDBJ whole genome shotgun (WGS) entry which is preliminary data.</text>
</comment>
<dbReference type="PROSITE" id="PS00107">
    <property type="entry name" value="PROTEIN_KINASE_ATP"/>
    <property type="match status" value="1"/>
</dbReference>
<dbReference type="SMART" id="SM00220">
    <property type="entry name" value="S_TKc"/>
    <property type="match status" value="1"/>
</dbReference>
<comment type="similarity">
    <text evidence="1">Belongs to the protein kinase superfamily. AGC Ser/Thr protein kinase family.</text>
</comment>
<evidence type="ECO:0000256" key="8">
    <source>
        <dbReference type="ARBA" id="ARBA00022840"/>
    </source>
</evidence>
<evidence type="ECO:0000259" key="15">
    <source>
        <dbReference type="PROSITE" id="PS51285"/>
    </source>
</evidence>
<dbReference type="SMART" id="SM00133">
    <property type="entry name" value="S_TK_X"/>
    <property type="match status" value="1"/>
</dbReference>
<evidence type="ECO:0000256" key="6">
    <source>
        <dbReference type="ARBA" id="ARBA00022741"/>
    </source>
</evidence>
<reference evidence="16 17" key="2">
    <citation type="submission" date="2016-08" db="EMBL/GenBank/DDBJ databases">
        <title>Pervasive Adenine N6-methylation of Active Genes in Fungi.</title>
        <authorList>
            <consortium name="DOE Joint Genome Institute"/>
            <person name="Mondo S.J."/>
            <person name="Dannebaum R.O."/>
            <person name="Kuo R.C."/>
            <person name="Labutti K."/>
            <person name="Haridas S."/>
            <person name="Kuo A."/>
            <person name="Salamov A."/>
            <person name="Ahrendt S.R."/>
            <person name="Lipzen A."/>
            <person name="Sullivan W."/>
            <person name="Andreopoulos W.B."/>
            <person name="Clum A."/>
            <person name="Lindquist E."/>
            <person name="Daum C."/>
            <person name="Ramamoorthy G.K."/>
            <person name="Gryganskyi A."/>
            <person name="Culley D."/>
            <person name="Magnuson J.K."/>
            <person name="James T.Y."/>
            <person name="O'Malley M.A."/>
            <person name="Stajich J.E."/>
            <person name="Spatafora J.W."/>
            <person name="Visel A."/>
            <person name="Grigoriev I.V."/>
        </authorList>
    </citation>
    <scope>NUCLEOTIDE SEQUENCE [LARGE SCALE GENOMIC DNA]</scope>
    <source>
        <strain evidence="17">finn</strain>
    </source>
</reference>
<dbReference type="FunFam" id="3.30.200.20:FF:000192">
    <property type="entry name" value="Serine/threonine-protein kinase cot-1"/>
    <property type="match status" value="1"/>
</dbReference>
<keyword evidence="3" id="KW-0723">Serine/threonine-protein kinase</keyword>
<accession>A0A1Y1VD45</accession>
<comment type="catalytic activity">
    <reaction evidence="11">
        <text>L-seryl-[protein] + ATP = O-phospho-L-seryl-[protein] + ADP + H(+)</text>
        <dbReference type="Rhea" id="RHEA:17989"/>
        <dbReference type="Rhea" id="RHEA-COMP:9863"/>
        <dbReference type="Rhea" id="RHEA-COMP:11604"/>
        <dbReference type="ChEBI" id="CHEBI:15378"/>
        <dbReference type="ChEBI" id="CHEBI:29999"/>
        <dbReference type="ChEBI" id="CHEBI:30616"/>
        <dbReference type="ChEBI" id="CHEBI:83421"/>
        <dbReference type="ChEBI" id="CHEBI:456216"/>
        <dbReference type="EC" id="2.7.11.1"/>
    </reaction>
</comment>
<protein>
    <recommendedName>
        <fullName evidence="2">non-specific serine/threonine protein kinase</fullName>
        <ecNumber evidence="2">2.7.11.1</ecNumber>
    </recommendedName>
</protein>
<keyword evidence="7 16" id="KW-0418">Kinase</keyword>
<dbReference type="InterPro" id="IPR008271">
    <property type="entry name" value="Ser/Thr_kinase_AS"/>
</dbReference>
<dbReference type="FunFam" id="1.10.510.10:FF:000057">
    <property type="entry name" value="Non-specific serine/threonine protein kinase"/>
    <property type="match status" value="1"/>
</dbReference>
<evidence type="ECO:0000256" key="5">
    <source>
        <dbReference type="ARBA" id="ARBA00022679"/>
    </source>
</evidence>
<evidence type="ECO:0000256" key="10">
    <source>
        <dbReference type="ARBA" id="ARBA00047899"/>
    </source>
</evidence>
<dbReference type="GO" id="GO:0005524">
    <property type="term" value="F:ATP binding"/>
    <property type="evidence" value="ECO:0007669"/>
    <property type="project" value="UniProtKB-UniRule"/>
</dbReference>
<evidence type="ECO:0000256" key="12">
    <source>
        <dbReference type="PROSITE-ProRule" id="PRU10141"/>
    </source>
</evidence>
<dbReference type="EMBL" id="MCFH01000017">
    <property type="protein sequence ID" value="ORX51767.1"/>
    <property type="molecule type" value="Genomic_DNA"/>
</dbReference>
<dbReference type="AlphaFoldDB" id="A0A1Y1VD45"/>
<dbReference type="CDD" id="cd21742">
    <property type="entry name" value="MobB_NDR_LATS-like"/>
    <property type="match status" value="1"/>
</dbReference>
<dbReference type="PROSITE" id="PS51285">
    <property type="entry name" value="AGC_KINASE_CTER"/>
    <property type="match status" value="1"/>
</dbReference>
<keyword evidence="4" id="KW-0597">Phosphoprotein</keyword>
<evidence type="ECO:0000256" key="2">
    <source>
        <dbReference type="ARBA" id="ARBA00012513"/>
    </source>
</evidence>
<evidence type="ECO:0000313" key="16">
    <source>
        <dbReference type="EMBL" id="ORX51767.1"/>
    </source>
</evidence>
<keyword evidence="8 12" id="KW-0067">ATP-binding</keyword>
<evidence type="ECO:0000256" key="11">
    <source>
        <dbReference type="ARBA" id="ARBA00048679"/>
    </source>
</evidence>
<dbReference type="EC" id="2.7.11.1" evidence="2"/>
<dbReference type="InterPro" id="IPR059233">
    <property type="entry name" value="MobB_NdrA/B/Cbk1"/>
</dbReference>
<evidence type="ECO:0000259" key="14">
    <source>
        <dbReference type="PROSITE" id="PS50011"/>
    </source>
</evidence>
<proteinExistence type="inferred from homology"/>
<dbReference type="GO" id="GO:0007010">
    <property type="term" value="P:cytoskeleton organization"/>
    <property type="evidence" value="ECO:0007669"/>
    <property type="project" value="UniProtKB-ARBA"/>
</dbReference>
<dbReference type="PANTHER" id="PTHR22988">
    <property type="entry name" value="MYOTONIC DYSTROPHY S/T KINASE-RELATED"/>
    <property type="match status" value="1"/>
</dbReference>
<sequence length="583" mass="67717">MNDKDTDSENEEKDKLKKLSINTKVKQQQKQQQQDGNKLKSPINTGKSPCSNDENERFSISPLTIEKTTAAKVYFEQYFDKINKNGPVGRTRRQQQLEEEMENKKVSNIEKRIIRKAFISKERIHMRSIREKMSIDDFKLIKTIGHGAFGIVKLVREKSTGEVYAVKVLRKSDMIKRHQEMHVRAERDLLSEAAFNSKWIIQLMYSFQDEDYLYFVLEFMAGGDLLSLLIKMDIFTEDFAKFYSAEMVMCIEEAHKLGVVHRDIKPDNFLFDAKGHIRLSDFGLATDFHWSHNSRFYDFQRQQTLACAKEFNDAVAAQNEANVDDEDLERELENYSPPKEKVLEWRDKNRKNLAFSVVGTQNYTAPEVFLGTGTDQACDWWSLGVIIFEMLYGYPPFCSRDKATTKLKIINWKKSLQLPKVPEISSKAKSFILSLCCDKEDRLGSHQKEGHDETDATEIKKHPWFSDIDFDTLAEQKPPFKPYLKSDTDTSYFEEVDEEEVKKNWDLHLKNKKPAKSKTSPTAENSEEEMIDMKKKLAFVGFTFKNPYKLNCESLVESNNLTANMSNLNIQERRMSKESGIKP</sequence>
<dbReference type="FunFam" id="1.10.510.10:FF:000024">
    <property type="entry name" value="Probable serine/threonine-protein kinase cot-1"/>
    <property type="match status" value="1"/>
</dbReference>
<dbReference type="STRING" id="1754191.A0A1Y1VD45"/>
<feature type="compositionally biased region" description="Polar residues" evidence="13">
    <location>
        <begin position="42"/>
        <end position="52"/>
    </location>
</feature>
<feature type="compositionally biased region" description="Basic and acidic residues" evidence="13">
    <location>
        <begin position="1"/>
        <end position="17"/>
    </location>
</feature>
<feature type="domain" description="AGC-kinase C-terminal" evidence="15">
    <location>
        <begin position="466"/>
        <end position="554"/>
    </location>
</feature>
<evidence type="ECO:0000313" key="17">
    <source>
        <dbReference type="Proteomes" id="UP000193719"/>
    </source>
</evidence>
<dbReference type="Gene3D" id="1.10.510.10">
    <property type="entry name" value="Transferase(Phosphotransferase) domain 1"/>
    <property type="match status" value="2"/>
</dbReference>
<dbReference type="SUPFAM" id="SSF56112">
    <property type="entry name" value="Protein kinase-like (PK-like)"/>
    <property type="match status" value="1"/>
</dbReference>
<comment type="catalytic activity">
    <reaction evidence="10">
        <text>L-threonyl-[protein] + ATP = O-phospho-L-threonyl-[protein] + ADP + H(+)</text>
        <dbReference type="Rhea" id="RHEA:46608"/>
        <dbReference type="Rhea" id="RHEA-COMP:11060"/>
        <dbReference type="Rhea" id="RHEA-COMP:11605"/>
        <dbReference type="ChEBI" id="CHEBI:15378"/>
        <dbReference type="ChEBI" id="CHEBI:30013"/>
        <dbReference type="ChEBI" id="CHEBI:30616"/>
        <dbReference type="ChEBI" id="CHEBI:61977"/>
        <dbReference type="ChEBI" id="CHEBI:456216"/>
        <dbReference type="EC" id="2.7.11.1"/>
    </reaction>
</comment>
<comment type="similarity">
    <text evidence="9">Belongs to the protein kinase superfamily. STE Ser/Thr protein kinase family. COT1 subfamily.</text>
</comment>
<dbReference type="Pfam" id="PF00069">
    <property type="entry name" value="Pkinase"/>
    <property type="match status" value="2"/>
</dbReference>
<dbReference type="InterPro" id="IPR017441">
    <property type="entry name" value="Protein_kinase_ATP_BS"/>
</dbReference>
<evidence type="ECO:0000256" key="9">
    <source>
        <dbReference type="ARBA" id="ARBA00038271"/>
    </source>
</evidence>
<dbReference type="Gene3D" id="3.30.200.20">
    <property type="entry name" value="Phosphorylase Kinase, domain 1"/>
    <property type="match status" value="2"/>
</dbReference>
<dbReference type="PROSITE" id="PS00108">
    <property type="entry name" value="PROTEIN_KINASE_ST"/>
    <property type="match status" value="1"/>
</dbReference>
<dbReference type="OrthoDB" id="3638488at2759"/>
<keyword evidence="5" id="KW-0808">Transferase</keyword>